<gene>
    <name evidence="1" type="ORF">EYF80_000959</name>
</gene>
<evidence type="ECO:0000313" key="1">
    <source>
        <dbReference type="EMBL" id="TNN88627.1"/>
    </source>
</evidence>
<sequence length="76" mass="8669">MIDVIPGEADWSPSEGSGSCSFLAWRVLRRRTPRSRKAAGQGLTFPRHTSRLLPTLREFLPFPWVSTHHKWPGSVR</sequence>
<name>A0A4Z2JF72_9TELE</name>
<comment type="caution">
    <text evidence="1">The sequence shown here is derived from an EMBL/GenBank/DDBJ whole genome shotgun (WGS) entry which is preliminary data.</text>
</comment>
<reference evidence="1 2" key="1">
    <citation type="submission" date="2019-03" db="EMBL/GenBank/DDBJ databases">
        <title>First draft genome of Liparis tanakae, snailfish: a comprehensive survey of snailfish specific genes.</title>
        <authorList>
            <person name="Kim W."/>
            <person name="Song I."/>
            <person name="Jeong J.-H."/>
            <person name="Kim D."/>
            <person name="Kim S."/>
            <person name="Ryu S."/>
            <person name="Song J.Y."/>
            <person name="Lee S.K."/>
        </authorList>
    </citation>
    <scope>NUCLEOTIDE SEQUENCE [LARGE SCALE GENOMIC DNA]</scope>
    <source>
        <tissue evidence="1">Muscle</tissue>
    </source>
</reference>
<proteinExistence type="predicted"/>
<evidence type="ECO:0000313" key="2">
    <source>
        <dbReference type="Proteomes" id="UP000314294"/>
    </source>
</evidence>
<dbReference type="AlphaFoldDB" id="A0A4Z2JF72"/>
<dbReference type="Proteomes" id="UP000314294">
    <property type="component" value="Unassembled WGS sequence"/>
</dbReference>
<accession>A0A4Z2JF72</accession>
<protein>
    <submittedName>
        <fullName evidence="1">Uncharacterized protein</fullName>
    </submittedName>
</protein>
<keyword evidence="2" id="KW-1185">Reference proteome</keyword>
<dbReference type="EMBL" id="SRLO01000004">
    <property type="protein sequence ID" value="TNN88627.1"/>
    <property type="molecule type" value="Genomic_DNA"/>
</dbReference>
<organism evidence="1 2">
    <name type="scientific">Liparis tanakae</name>
    <name type="common">Tanaka's snailfish</name>
    <dbReference type="NCBI Taxonomy" id="230148"/>
    <lineage>
        <taxon>Eukaryota</taxon>
        <taxon>Metazoa</taxon>
        <taxon>Chordata</taxon>
        <taxon>Craniata</taxon>
        <taxon>Vertebrata</taxon>
        <taxon>Euteleostomi</taxon>
        <taxon>Actinopterygii</taxon>
        <taxon>Neopterygii</taxon>
        <taxon>Teleostei</taxon>
        <taxon>Neoteleostei</taxon>
        <taxon>Acanthomorphata</taxon>
        <taxon>Eupercaria</taxon>
        <taxon>Perciformes</taxon>
        <taxon>Cottioidei</taxon>
        <taxon>Cottales</taxon>
        <taxon>Liparidae</taxon>
        <taxon>Liparis</taxon>
    </lineage>
</organism>